<dbReference type="RefSeq" id="WP_163301827.1">
    <property type="nucleotide sequence ID" value="NZ_JAAGRQ010000027.1"/>
</dbReference>
<evidence type="ECO:0000313" key="2">
    <source>
        <dbReference type="Proteomes" id="UP000469724"/>
    </source>
</evidence>
<dbReference type="EMBL" id="JAAGRQ010000027">
    <property type="protein sequence ID" value="NDY56778.1"/>
    <property type="molecule type" value="Genomic_DNA"/>
</dbReference>
<keyword evidence="2" id="KW-1185">Reference proteome</keyword>
<gene>
    <name evidence="1" type="ORF">G3N56_08475</name>
</gene>
<accession>A0A7K3NKP3</accession>
<proteinExistence type="predicted"/>
<protein>
    <submittedName>
        <fullName evidence="1">Uncharacterized protein</fullName>
    </submittedName>
</protein>
<name>A0A7K3NKP3_9BACT</name>
<reference evidence="1 2" key="1">
    <citation type="submission" date="2020-02" db="EMBL/GenBank/DDBJ databases">
        <title>Comparative genomics of sulfur disproportionating microorganisms.</title>
        <authorList>
            <person name="Ward L.M."/>
            <person name="Bertran E."/>
            <person name="Johnston D.T."/>
        </authorList>
    </citation>
    <scope>NUCLEOTIDE SEQUENCE [LARGE SCALE GENOMIC DNA]</scope>
    <source>
        <strain evidence="1 2">DSM 3696</strain>
    </source>
</reference>
<dbReference type="AlphaFoldDB" id="A0A7K3NKP3"/>
<evidence type="ECO:0000313" key="1">
    <source>
        <dbReference type="EMBL" id="NDY56778.1"/>
    </source>
</evidence>
<organism evidence="1 2">
    <name type="scientific">Desulfolutivibrio sulfodismutans</name>
    <dbReference type="NCBI Taxonomy" id="63561"/>
    <lineage>
        <taxon>Bacteria</taxon>
        <taxon>Pseudomonadati</taxon>
        <taxon>Thermodesulfobacteriota</taxon>
        <taxon>Desulfovibrionia</taxon>
        <taxon>Desulfovibrionales</taxon>
        <taxon>Desulfovibrionaceae</taxon>
        <taxon>Desulfolutivibrio</taxon>
    </lineage>
</organism>
<comment type="caution">
    <text evidence="1">The sequence shown here is derived from an EMBL/GenBank/DDBJ whole genome shotgun (WGS) entry which is preliminary data.</text>
</comment>
<sequence length="152" mass="15267">MALRLSTGLRNKLLSTGSFKETLADGVIRIFPGVQPTTADDAEGATHLAQITLGSGTFTAGQAASGLEFGTAAGGILSKNTGEVWSGVAATSGTAGWFRFYANDLGTGASTDTARFDGSISTSGAQLNMSSTAITAGATTTIDSFTITFPAS</sequence>
<dbReference type="Proteomes" id="UP000469724">
    <property type="component" value="Unassembled WGS sequence"/>
</dbReference>